<dbReference type="GO" id="GO:0015074">
    <property type="term" value="P:DNA integration"/>
    <property type="evidence" value="ECO:0007669"/>
    <property type="project" value="InterPro"/>
</dbReference>
<dbReference type="InterPro" id="IPR025724">
    <property type="entry name" value="GAG-pre-integrase_dom"/>
</dbReference>
<accession>A0A151TR37</accession>
<protein>
    <submittedName>
        <fullName evidence="7">Retrovirus-related Pol polyprotein from transposon TNT 1-94</fullName>
    </submittedName>
</protein>
<keyword evidence="4" id="KW-0378">Hydrolase</keyword>
<dbReference type="GO" id="GO:0006508">
    <property type="term" value="P:proteolysis"/>
    <property type="evidence" value="ECO:0007669"/>
    <property type="project" value="UniProtKB-KW"/>
</dbReference>
<dbReference type="GO" id="GO:0004190">
    <property type="term" value="F:aspartic-type endopeptidase activity"/>
    <property type="evidence" value="ECO:0007669"/>
    <property type="project" value="UniProtKB-KW"/>
</dbReference>
<dbReference type="Gramene" id="C.cajan_08461.t">
    <property type="protein sequence ID" value="C.cajan_08461.t.cds1"/>
    <property type="gene ID" value="C.cajan_08461"/>
</dbReference>
<dbReference type="AlphaFoldDB" id="A0A151TR37"/>
<dbReference type="Pfam" id="PF13976">
    <property type="entry name" value="gag_pre-integrs"/>
    <property type="match status" value="1"/>
</dbReference>
<dbReference type="OMA" id="NTWSITH"/>
<dbReference type="InterPro" id="IPR043502">
    <property type="entry name" value="DNA/RNA_pol_sf"/>
</dbReference>
<keyword evidence="3" id="KW-0064">Aspartyl protease</keyword>
<keyword evidence="1" id="KW-0645">Protease</keyword>
<evidence type="ECO:0000313" key="8">
    <source>
        <dbReference type="Proteomes" id="UP000075243"/>
    </source>
</evidence>
<gene>
    <name evidence="7" type="ORF">KK1_008709</name>
</gene>
<feature type="domain" description="Integrase catalytic" evidence="6">
    <location>
        <begin position="191"/>
        <end position="356"/>
    </location>
</feature>
<dbReference type="InterPro" id="IPR012337">
    <property type="entry name" value="RNaseH-like_sf"/>
</dbReference>
<dbReference type="Gene3D" id="3.30.420.10">
    <property type="entry name" value="Ribonuclease H-like superfamily/Ribonuclease H"/>
    <property type="match status" value="1"/>
</dbReference>
<dbReference type="Pfam" id="PF22936">
    <property type="entry name" value="Pol_BBD"/>
    <property type="match status" value="1"/>
</dbReference>
<dbReference type="Pfam" id="PF07727">
    <property type="entry name" value="RVT_2"/>
    <property type="match status" value="1"/>
</dbReference>
<dbReference type="GO" id="GO:0003676">
    <property type="term" value="F:nucleic acid binding"/>
    <property type="evidence" value="ECO:0007669"/>
    <property type="project" value="InterPro"/>
</dbReference>
<dbReference type="SUPFAM" id="SSF56672">
    <property type="entry name" value="DNA/RNA polymerases"/>
    <property type="match status" value="1"/>
</dbReference>
<evidence type="ECO:0000256" key="3">
    <source>
        <dbReference type="ARBA" id="ARBA00022750"/>
    </source>
</evidence>
<name>A0A151TR37_CAJCA</name>
<organism evidence="7 8">
    <name type="scientific">Cajanus cajan</name>
    <name type="common">Pigeon pea</name>
    <name type="synonym">Cajanus indicus</name>
    <dbReference type="NCBI Taxonomy" id="3821"/>
    <lineage>
        <taxon>Eukaryota</taxon>
        <taxon>Viridiplantae</taxon>
        <taxon>Streptophyta</taxon>
        <taxon>Embryophyta</taxon>
        <taxon>Tracheophyta</taxon>
        <taxon>Spermatophyta</taxon>
        <taxon>Magnoliopsida</taxon>
        <taxon>eudicotyledons</taxon>
        <taxon>Gunneridae</taxon>
        <taxon>Pentapetalae</taxon>
        <taxon>rosids</taxon>
        <taxon>fabids</taxon>
        <taxon>Fabales</taxon>
        <taxon>Fabaceae</taxon>
        <taxon>Papilionoideae</taxon>
        <taxon>50 kb inversion clade</taxon>
        <taxon>NPAAA clade</taxon>
        <taxon>indigoferoid/millettioid clade</taxon>
        <taxon>Phaseoleae</taxon>
        <taxon>Cajanus</taxon>
    </lineage>
</organism>
<dbReference type="InterPro" id="IPR039537">
    <property type="entry name" value="Retrotran_Ty1/copia-like"/>
</dbReference>
<dbReference type="InterPro" id="IPR054722">
    <property type="entry name" value="PolX-like_BBD"/>
</dbReference>
<evidence type="ECO:0000256" key="4">
    <source>
        <dbReference type="ARBA" id="ARBA00022801"/>
    </source>
</evidence>
<evidence type="ECO:0000256" key="1">
    <source>
        <dbReference type="ARBA" id="ARBA00022670"/>
    </source>
</evidence>
<dbReference type="InterPro" id="IPR057670">
    <property type="entry name" value="SH3_retrovirus"/>
</dbReference>
<evidence type="ECO:0000313" key="7">
    <source>
        <dbReference type="EMBL" id="KYP69518.1"/>
    </source>
</evidence>
<feature type="region of interest" description="Disordered" evidence="5">
    <location>
        <begin position="468"/>
        <end position="491"/>
    </location>
</feature>
<dbReference type="InterPro" id="IPR036397">
    <property type="entry name" value="RNaseH_sf"/>
</dbReference>
<dbReference type="PANTHER" id="PTHR42648:SF31">
    <property type="entry name" value="RNA-DIRECTED DNA POLYMERASE"/>
    <property type="match status" value="1"/>
</dbReference>
<dbReference type="InterPro" id="IPR001584">
    <property type="entry name" value="Integrase_cat-core"/>
</dbReference>
<dbReference type="PANTHER" id="PTHR42648">
    <property type="entry name" value="TRANSPOSASE, PUTATIVE-RELATED"/>
    <property type="match status" value="1"/>
</dbReference>
<dbReference type="InterPro" id="IPR013103">
    <property type="entry name" value="RVT_2"/>
</dbReference>
<sequence length="731" mass="84374">MNPDFHENSHTWIIDSGATSHICCSKQLYNSYTPIHNSDVSLPNSTKVNVEGIGSIKINDDIFLHNVLYIPMFRFNLLSLLTLINNNPFRFTMESNSFLLQDLKTLRTIGTTKQQQGLLVFEFPKRNFNSDCISNCNSVTYETWHKRLGHIPISVYKLIANKIKLSSIDSTYHCSTCNIAKQNRLPFPNPNKFSPSCFDLIHADIWGPFKQPTYDGFRYFLTLVDDKSRFTWIYMLQNKSDCIKNIPQIFAYVENQFQTKIKSFRSDNVRELHFKDFFLEKGVLHQFLCVERPKQNSVVERKHLHILNIARTLMFQSNVPIKIWGDYVKTVVFIMNRTPSPILNHISPYEILYNKVPNYSDFRTFGTLCYASTLLSGRHKFSPRAIAAVFIGYPHGYKGYKLFDLTTHQTFISKDVKFYEHIFPFQNSNSSDRGHGVFNDQITPNLNHPATFDDSDPIQPTHTQNQFTIQQLSPPNEPDQAPIRRSNRAVNPPGYLSDYHCYNVTTNTQTLYPIQKFIDYSKLSKTHNHYICQIFANHEPQTYKQAIKFPHWKQAIEDELTAMEINNTWSITHLPNDKKQISCKWLFKLKLNSDGTIAKHKARLVARGFTQQHGLDFQETFSPVAKITTLRLLLSLTASQHWNLAQLDVNNAFLNGNLDEEIFMQIPPGYSHSTIPTSAAPLVCKLNRSIYGLKQASRSWFTKFSTTLISQGFKQSSLITPCSLRDPTRHS</sequence>
<evidence type="ECO:0000259" key="6">
    <source>
        <dbReference type="PROSITE" id="PS50994"/>
    </source>
</evidence>
<evidence type="ECO:0000256" key="5">
    <source>
        <dbReference type="SAM" id="MobiDB-lite"/>
    </source>
</evidence>
<dbReference type="Pfam" id="PF25597">
    <property type="entry name" value="SH3_retrovirus"/>
    <property type="match status" value="1"/>
</dbReference>
<dbReference type="GO" id="GO:0046872">
    <property type="term" value="F:metal ion binding"/>
    <property type="evidence" value="ECO:0007669"/>
    <property type="project" value="UniProtKB-KW"/>
</dbReference>
<dbReference type="EMBL" id="CM003605">
    <property type="protein sequence ID" value="KYP69518.1"/>
    <property type="molecule type" value="Genomic_DNA"/>
</dbReference>
<keyword evidence="8" id="KW-1185">Reference proteome</keyword>
<dbReference type="SUPFAM" id="SSF53098">
    <property type="entry name" value="Ribonuclease H-like"/>
    <property type="match status" value="1"/>
</dbReference>
<keyword evidence="2" id="KW-0479">Metal-binding</keyword>
<dbReference type="PROSITE" id="PS50994">
    <property type="entry name" value="INTEGRASE"/>
    <property type="match status" value="1"/>
</dbReference>
<proteinExistence type="predicted"/>
<dbReference type="Proteomes" id="UP000075243">
    <property type="component" value="Chromosome 3"/>
</dbReference>
<evidence type="ECO:0000256" key="2">
    <source>
        <dbReference type="ARBA" id="ARBA00022723"/>
    </source>
</evidence>
<reference evidence="7 8" key="1">
    <citation type="journal article" date="2012" name="Nat. Biotechnol.">
        <title>Draft genome sequence of pigeonpea (Cajanus cajan), an orphan legume crop of resource-poor farmers.</title>
        <authorList>
            <person name="Varshney R.K."/>
            <person name="Chen W."/>
            <person name="Li Y."/>
            <person name="Bharti A.K."/>
            <person name="Saxena R.K."/>
            <person name="Schlueter J.A."/>
            <person name="Donoghue M.T."/>
            <person name="Azam S."/>
            <person name="Fan G."/>
            <person name="Whaley A.M."/>
            <person name="Farmer A.D."/>
            <person name="Sheridan J."/>
            <person name="Iwata A."/>
            <person name="Tuteja R."/>
            <person name="Penmetsa R.V."/>
            <person name="Wu W."/>
            <person name="Upadhyaya H.D."/>
            <person name="Yang S.P."/>
            <person name="Shah T."/>
            <person name="Saxena K.B."/>
            <person name="Michael T."/>
            <person name="McCombie W.R."/>
            <person name="Yang B."/>
            <person name="Zhang G."/>
            <person name="Yang H."/>
            <person name="Wang J."/>
            <person name="Spillane C."/>
            <person name="Cook D.R."/>
            <person name="May G.D."/>
            <person name="Xu X."/>
            <person name="Jackson S.A."/>
        </authorList>
    </citation>
    <scope>NUCLEOTIDE SEQUENCE [LARGE SCALE GENOMIC DNA]</scope>
    <source>
        <strain evidence="8">cv. Asha</strain>
    </source>
</reference>